<reference evidence="4 5" key="1">
    <citation type="submission" date="2020-10" db="EMBL/GenBank/DDBJ databases">
        <title>Haloactinobacterium sp. RN3S43, a bacterium isolated from saline soil.</title>
        <authorList>
            <person name="Sun J.-Q."/>
        </authorList>
    </citation>
    <scope>NUCLEOTIDE SEQUENCE [LARGE SCALE GENOMIC DNA]</scope>
    <source>
        <strain evidence="4 5">RN3S43</strain>
    </source>
</reference>
<dbReference type="InterPro" id="IPR029058">
    <property type="entry name" value="AB_hydrolase_fold"/>
</dbReference>
<evidence type="ECO:0000259" key="3">
    <source>
        <dbReference type="Pfam" id="PF02230"/>
    </source>
</evidence>
<dbReference type="Proteomes" id="UP000593758">
    <property type="component" value="Chromosome"/>
</dbReference>
<evidence type="ECO:0000313" key="5">
    <source>
        <dbReference type="Proteomes" id="UP000593758"/>
    </source>
</evidence>
<dbReference type="AlphaFoldDB" id="A0A7M1SYV5"/>
<dbReference type="PANTHER" id="PTHR10655:SF17">
    <property type="entry name" value="LYSOPHOSPHOLIPASE-LIKE PROTEIN 1"/>
    <property type="match status" value="1"/>
</dbReference>
<name>A0A7M1SYV5_9MICO</name>
<gene>
    <name evidence="4" type="ORF">IM660_09010</name>
</gene>
<dbReference type="GO" id="GO:0016787">
    <property type="term" value="F:hydrolase activity"/>
    <property type="evidence" value="ECO:0007669"/>
    <property type="project" value="UniProtKB-KW"/>
</dbReference>
<dbReference type="EMBL" id="CP063169">
    <property type="protein sequence ID" value="QOR72681.1"/>
    <property type="molecule type" value="Genomic_DNA"/>
</dbReference>
<keyword evidence="2 4" id="KW-0378">Hydrolase</keyword>
<organism evidence="4 5">
    <name type="scientific">Ruania alkalisoli</name>
    <dbReference type="NCBI Taxonomy" id="2779775"/>
    <lineage>
        <taxon>Bacteria</taxon>
        <taxon>Bacillati</taxon>
        <taxon>Actinomycetota</taxon>
        <taxon>Actinomycetes</taxon>
        <taxon>Micrococcales</taxon>
        <taxon>Ruaniaceae</taxon>
        <taxon>Ruania</taxon>
    </lineage>
</organism>
<proteinExistence type="inferred from homology"/>
<dbReference type="KEGG" id="halt:IM660_09010"/>
<protein>
    <submittedName>
        <fullName evidence="4">Dienelactone hydrolase family protein</fullName>
    </submittedName>
</protein>
<dbReference type="SUPFAM" id="SSF53474">
    <property type="entry name" value="alpha/beta-Hydrolases"/>
    <property type="match status" value="1"/>
</dbReference>
<dbReference type="InterPro" id="IPR050565">
    <property type="entry name" value="LYPA1-2/EST-like"/>
</dbReference>
<dbReference type="InterPro" id="IPR003140">
    <property type="entry name" value="PLipase/COase/thioEstase"/>
</dbReference>
<dbReference type="Gene3D" id="3.40.50.1820">
    <property type="entry name" value="alpha/beta hydrolase"/>
    <property type="match status" value="1"/>
</dbReference>
<dbReference type="Pfam" id="PF02230">
    <property type="entry name" value="Abhydrolase_2"/>
    <property type="match status" value="1"/>
</dbReference>
<keyword evidence="5" id="KW-1185">Reference proteome</keyword>
<sequence>MVWTLPARFGPDDLAAALESRPLLVLLHGYGADEGDLTGLAPELVSDAVVASLRAPLPAQRGYAWFPIEDAASAGSPDPAIATAATAGVLGWLERVLAMAGTPGPIGVLGFSQGGAMVTHLLRNRPELFRCGVVLSGFHVPGPVAGDEALAQIRPPVFSGYGSADPLLPPEVFAATTAFLTSHTALTVTEYPGLGHGVSTAEVAAVASFLRTHLTS</sequence>
<evidence type="ECO:0000256" key="2">
    <source>
        <dbReference type="ARBA" id="ARBA00022801"/>
    </source>
</evidence>
<evidence type="ECO:0000256" key="1">
    <source>
        <dbReference type="ARBA" id="ARBA00006499"/>
    </source>
</evidence>
<evidence type="ECO:0000313" key="4">
    <source>
        <dbReference type="EMBL" id="QOR72681.1"/>
    </source>
</evidence>
<feature type="domain" description="Phospholipase/carboxylesterase/thioesterase" evidence="3">
    <location>
        <begin position="18"/>
        <end position="213"/>
    </location>
</feature>
<dbReference type="PANTHER" id="PTHR10655">
    <property type="entry name" value="LYSOPHOSPHOLIPASE-RELATED"/>
    <property type="match status" value="1"/>
</dbReference>
<accession>A0A7M1SYV5</accession>
<comment type="similarity">
    <text evidence="1">Belongs to the AB hydrolase superfamily. AB hydrolase 2 family.</text>
</comment>